<evidence type="ECO:0000313" key="11">
    <source>
        <dbReference type="EMBL" id="ERL93370.1"/>
    </source>
</evidence>
<dbReference type="Pfam" id="PF00046">
    <property type="entry name" value="Homeodomain"/>
    <property type="match status" value="1"/>
</dbReference>
<dbReference type="PANTHER" id="PTHR24340:SF82">
    <property type="entry name" value="HOMEOBOX PROTEIN VND"/>
    <property type="match status" value="1"/>
</dbReference>
<evidence type="ECO:0000256" key="2">
    <source>
        <dbReference type="ARBA" id="ARBA00005661"/>
    </source>
</evidence>
<comment type="subcellular location">
    <subcellularLocation>
        <location evidence="1 7 8">Nucleus</location>
    </subcellularLocation>
</comment>
<evidence type="ECO:0000256" key="7">
    <source>
        <dbReference type="PROSITE-ProRule" id="PRU00108"/>
    </source>
</evidence>
<evidence type="ECO:0000256" key="9">
    <source>
        <dbReference type="SAM" id="MobiDB-lite"/>
    </source>
</evidence>
<dbReference type="STRING" id="77166.U4UTC6"/>
<dbReference type="SUPFAM" id="SSF46689">
    <property type="entry name" value="Homeodomain-like"/>
    <property type="match status" value="1"/>
</dbReference>
<evidence type="ECO:0000256" key="5">
    <source>
        <dbReference type="ARBA" id="ARBA00023155"/>
    </source>
</evidence>
<feature type="compositionally biased region" description="Polar residues" evidence="9">
    <location>
        <begin position="117"/>
        <end position="129"/>
    </location>
</feature>
<sequence>MSNSMSNQRQPASFAISDILELDRQNNPHSELDPSITDSLYTTTDLSYMPRHWAQLPDHGLPPIHHVHPQQHLLPPLHNPPQVSPDSTSPPISDRSSVEPSSLTDSSTPMGGPPLTAIQSDNSAPSNGALSEAEDGDGEHDDEDCGKDDDRDQQSGGHKKRKRRVLFSKAQTYELERRFRQQKYLSAPEREHLASIIRLTPTQVKIWFQNHSLLRRFRRSKIANALKSEMYLGSH</sequence>
<evidence type="ECO:0000259" key="10">
    <source>
        <dbReference type="PROSITE" id="PS50071"/>
    </source>
</evidence>
<gene>
    <name evidence="11" type="ORF">D910_10662</name>
</gene>
<accession>U4UTC6</accession>
<evidence type="ECO:0000256" key="1">
    <source>
        <dbReference type="ARBA" id="ARBA00004123"/>
    </source>
</evidence>
<evidence type="ECO:0000256" key="3">
    <source>
        <dbReference type="ARBA" id="ARBA00022473"/>
    </source>
</evidence>
<name>U4UTC6_DENPD</name>
<dbReference type="CDD" id="cd00086">
    <property type="entry name" value="homeodomain"/>
    <property type="match status" value="1"/>
</dbReference>
<keyword evidence="3" id="KW-0217">Developmental protein</keyword>
<dbReference type="GO" id="GO:0030154">
    <property type="term" value="P:cell differentiation"/>
    <property type="evidence" value="ECO:0007669"/>
    <property type="project" value="TreeGrafter"/>
</dbReference>
<feature type="compositionally biased region" description="Acidic residues" evidence="9">
    <location>
        <begin position="132"/>
        <end position="147"/>
    </location>
</feature>
<evidence type="ECO:0000313" key="12">
    <source>
        <dbReference type="Proteomes" id="UP000030742"/>
    </source>
</evidence>
<dbReference type="OrthoDB" id="3137333at2759"/>
<feature type="region of interest" description="Disordered" evidence="9">
    <location>
        <begin position="54"/>
        <end position="165"/>
    </location>
</feature>
<reference evidence="11 12" key="1">
    <citation type="journal article" date="2013" name="Genome Biol.">
        <title>Draft genome of the mountain pine beetle, Dendroctonus ponderosae Hopkins, a major forest pest.</title>
        <authorList>
            <person name="Keeling C.I."/>
            <person name="Yuen M.M."/>
            <person name="Liao N.Y."/>
            <person name="Docking T.R."/>
            <person name="Chan S.K."/>
            <person name="Taylor G.A."/>
            <person name="Palmquist D.L."/>
            <person name="Jackman S.D."/>
            <person name="Nguyen A."/>
            <person name="Li M."/>
            <person name="Henderson H."/>
            <person name="Janes J.K."/>
            <person name="Zhao Y."/>
            <person name="Pandoh P."/>
            <person name="Moore R."/>
            <person name="Sperling F.A."/>
            <person name="Huber D.P."/>
            <person name="Birol I."/>
            <person name="Jones S.J."/>
            <person name="Bohlmann J."/>
        </authorList>
    </citation>
    <scope>NUCLEOTIDE SEQUENCE</scope>
</reference>
<evidence type="ECO:0000256" key="4">
    <source>
        <dbReference type="ARBA" id="ARBA00023125"/>
    </source>
</evidence>
<feature type="DNA-binding region" description="Homeobox" evidence="7">
    <location>
        <begin position="160"/>
        <end position="219"/>
    </location>
</feature>
<dbReference type="InterPro" id="IPR050394">
    <property type="entry name" value="Homeobox_NK-like"/>
</dbReference>
<keyword evidence="5 7" id="KW-0371">Homeobox</keyword>
<dbReference type="GO" id="GO:0000981">
    <property type="term" value="F:DNA-binding transcription factor activity, RNA polymerase II-specific"/>
    <property type="evidence" value="ECO:0007669"/>
    <property type="project" value="TreeGrafter"/>
</dbReference>
<dbReference type="GO" id="GO:0000978">
    <property type="term" value="F:RNA polymerase II cis-regulatory region sequence-specific DNA binding"/>
    <property type="evidence" value="ECO:0007669"/>
    <property type="project" value="TreeGrafter"/>
</dbReference>
<feature type="domain" description="Homeobox" evidence="10">
    <location>
        <begin position="158"/>
        <end position="218"/>
    </location>
</feature>
<protein>
    <recommendedName>
        <fullName evidence="10">Homeobox domain-containing protein</fullName>
    </recommendedName>
</protein>
<feature type="compositionally biased region" description="Polar residues" evidence="9">
    <location>
        <begin position="84"/>
        <end position="109"/>
    </location>
</feature>
<keyword evidence="6 7" id="KW-0539">Nucleus</keyword>
<dbReference type="Gene3D" id="1.10.10.60">
    <property type="entry name" value="Homeodomain-like"/>
    <property type="match status" value="1"/>
</dbReference>
<organism evidence="11 12">
    <name type="scientific">Dendroctonus ponderosae</name>
    <name type="common">Mountain pine beetle</name>
    <dbReference type="NCBI Taxonomy" id="77166"/>
    <lineage>
        <taxon>Eukaryota</taxon>
        <taxon>Metazoa</taxon>
        <taxon>Ecdysozoa</taxon>
        <taxon>Arthropoda</taxon>
        <taxon>Hexapoda</taxon>
        <taxon>Insecta</taxon>
        <taxon>Pterygota</taxon>
        <taxon>Neoptera</taxon>
        <taxon>Endopterygota</taxon>
        <taxon>Coleoptera</taxon>
        <taxon>Polyphaga</taxon>
        <taxon>Cucujiformia</taxon>
        <taxon>Curculionidae</taxon>
        <taxon>Scolytinae</taxon>
        <taxon>Dendroctonus</taxon>
    </lineage>
</organism>
<dbReference type="Proteomes" id="UP000030742">
    <property type="component" value="Unassembled WGS sequence"/>
</dbReference>
<evidence type="ECO:0000256" key="8">
    <source>
        <dbReference type="RuleBase" id="RU000682"/>
    </source>
</evidence>
<dbReference type="PANTHER" id="PTHR24340">
    <property type="entry name" value="HOMEOBOX PROTEIN NKX"/>
    <property type="match status" value="1"/>
</dbReference>
<evidence type="ECO:0000256" key="6">
    <source>
        <dbReference type="ARBA" id="ARBA00023242"/>
    </source>
</evidence>
<dbReference type="FunFam" id="1.10.10.60:FF:000101">
    <property type="entry name" value="NK2 homeobox 8"/>
    <property type="match status" value="1"/>
</dbReference>
<dbReference type="EMBL" id="KB632354">
    <property type="protein sequence ID" value="ERL93370.1"/>
    <property type="molecule type" value="Genomic_DNA"/>
</dbReference>
<dbReference type="PROSITE" id="PS50071">
    <property type="entry name" value="HOMEOBOX_2"/>
    <property type="match status" value="1"/>
</dbReference>
<dbReference type="GO" id="GO:0005634">
    <property type="term" value="C:nucleus"/>
    <property type="evidence" value="ECO:0007669"/>
    <property type="project" value="UniProtKB-SubCell"/>
</dbReference>
<dbReference type="InterPro" id="IPR009057">
    <property type="entry name" value="Homeodomain-like_sf"/>
</dbReference>
<keyword evidence="4 7" id="KW-0238">DNA-binding</keyword>
<proteinExistence type="inferred from homology"/>
<comment type="similarity">
    <text evidence="2">Belongs to the NK-2 homeobox family.</text>
</comment>
<dbReference type="AlphaFoldDB" id="U4UTC6"/>
<dbReference type="SMART" id="SM00389">
    <property type="entry name" value="HOX"/>
    <property type="match status" value="1"/>
</dbReference>
<dbReference type="InterPro" id="IPR001356">
    <property type="entry name" value="HD"/>
</dbReference>